<sequence length="91" mass="10386">MQHPARPPQRRERQTETLNEEEDDGSGERGAEMPTPGRTVEKSCRRIPLHATVSATSLDGRDFRRVISQYGVIVRNTRIIICLISNYVYVC</sequence>
<feature type="region of interest" description="Disordered" evidence="1">
    <location>
        <begin position="1"/>
        <end position="45"/>
    </location>
</feature>
<evidence type="ECO:0000313" key="3">
    <source>
        <dbReference type="Proteomes" id="UP001066276"/>
    </source>
</evidence>
<protein>
    <submittedName>
        <fullName evidence="2">Uncharacterized protein</fullName>
    </submittedName>
</protein>
<evidence type="ECO:0000313" key="2">
    <source>
        <dbReference type="EMBL" id="KAJ1112928.1"/>
    </source>
</evidence>
<dbReference type="EMBL" id="JANPWB010000012">
    <property type="protein sequence ID" value="KAJ1112928.1"/>
    <property type="molecule type" value="Genomic_DNA"/>
</dbReference>
<proteinExistence type="predicted"/>
<keyword evidence="3" id="KW-1185">Reference proteome</keyword>
<name>A0AAV7NA75_PLEWA</name>
<dbReference type="Proteomes" id="UP001066276">
    <property type="component" value="Chromosome 8"/>
</dbReference>
<reference evidence="2" key="1">
    <citation type="journal article" date="2022" name="bioRxiv">
        <title>Sequencing and chromosome-scale assembly of the giantPleurodeles waltlgenome.</title>
        <authorList>
            <person name="Brown T."/>
            <person name="Elewa A."/>
            <person name="Iarovenko S."/>
            <person name="Subramanian E."/>
            <person name="Araus A.J."/>
            <person name="Petzold A."/>
            <person name="Susuki M."/>
            <person name="Suzuki K.-i.T."/>
            <person name="Hayashi T."/>
            <person name="Toyoda A."/>
            <person name="Oliveira C."/>
            <person name="Osipova E."/>
            <person name="Leigh N.D."/>
            <person name="Simon A."/>
            <person name="Yun M.H."/>
        </authorList>
    </citation>
    <scope>NUCLEOTIDE SEQUENCE</scope>
    <source>
        <strain evidence="2">20211129_DDA</strain>
        <tissue evidence="2">Liver</tissue>
    </source>
</reference>
<dbReference type="AlphaFoldDB" id="A0AAV7NA75"/>
<organism evidence="2 3">
    <name type="scientific">Pleurodeles waltl</name>
    <name type="common">Iberian ribbed newt</name>
    <dbReference type="NCBI Taxonomy" id="8319"/>
    <lineage>
        <taxon>Eukaryota</taxon>
        <taxon>Metazoa</taxon>
        <taxon>Chordata</taxon>
        <taxon>Craniata</taxon>
        <taxon>Vertebrata</taxon>
        <taxon>Euteleostomi</taxon>
        <taxon>Amphibia</taxon>
        <taxon>Batrachia</taxon>
        <taxon>Caudata</taxon>
        <taxon>Salamandroidea</taxon>
        <taxon>Salamandridae</taxon>
        <taxon>Pleurodelinae</taxon>
        <taxon>Pleurodeles</taxon>
    </lineage>
</organism>
<evidence type="ECO:0000256" key="1">
    <source>
        <dbReference type="SAM" id="MobiDB-lite"/>
    </source>
</evidence>
<comment type="caution">
    <text evidence="2">The sequence shown here is derived from an EMBL/GenBank/DDBJ whole genome shotgun (WGS) entry which is preliminary data.</text>
</comment>
<gene>
    <name evidence="2" type="ORF">NDU88_001189</name>
</gene>
<accession>A0AAV7NA75</accession>